<feature type="transmembrane region" description="Helical" evidence="6">
    <location>
        <begin position="306"/>
        <end position="328"/>
    </location>
</feature>
<gene>
    <name evidence="7" type="ORF">V1468_08750</name>
</gene>
<dbReference type="EMBL" id="JAZHOU010000002">
    <property type="protein sequence ID" value="MEF3079090.1"/>
    <property type="molecule type" value="Genomic_DNA"/>
</dbReference>
<keyword evidence="8" id="KW-1185">Reference proteome</keyword>
<feature type="transmembrane region" description="Helical" evidence="6">
    <location>
        <begin position="340"/>
        <end position="357"/>
    </location>
</feature>
<dbReference type="Proteomes" id="UP001356704">
    <property type="component" value="Unassembled WGS sequence"/>
</dbReference>
<feature type="transmembrane region" description="Helical" evidence="6">
    <location>
        <begin position="395"/>
        <end position="417"/>
    </location>
</feature>
<sequence>MSRVSKSLKNAKVGVFFFILSIFVQFFSRKIFLDNLGDEFIGLETTLRSILSFLNLAELGIGTAIGFTLYKPIFDKNHKEINKIIALLGVLYKKIGYVIFGVGFLISIFFPLIFEQTPFSLTLIYYVFYSLLISVLLSYFVNYHISLLGADQKGYIVQQYFQTFNISRVILQVIVALYFKSFYLYITLELLFSIMYSIVVRYKIKQEYPWLIINSSQKTEIIKEYPEIIIKIKQVFFHKMSAFVKNGTDNLLIYALVNLQSVAFFGNYQLIFLKLIGLVKMAFAGTGSAVGNLIAEDDEENIKKVLWELIAIQFFIAGFFSIIIYHTMDAFILLWLGEKYILSDTILLLMIANFFMIQISSPIERFKNAYGLYSDTWAAITEALINLAISFTFGIIFGISGIVLGTVVSLFLIAVLWKPYFLYKNGFKKSVFLYWKGLLPMMLVFAVSVFTINFVKDFFIYDSENINLINWILYALQVTIAVTFTYGTLLYLFVPGFKVFCLRVTNLLVNKTHKKS</sequence>
<feature type="transmembrane region" description="Helical" evidence="6">
    <location>
        <begin position="251"/>
        <end position="269"/>
    </location>
</feature>
<evidence type="ECO:0000256" key="4">
    <source>
        <dbReference type="ARBA" id="ARBA00022989"/>
    </source>
</evidence>
<keyword evidence="5 6" id="KW-0472">Membrane</keyword>
<comment type="subcellular location">
    <subcellularLocation>
        <location evidence="1">Cell membrane</location>
        <topology evidence="1">Multi-pass membrane protein</topology>
    </subcellularLocation>
</comment>
<keyword evidence="4 6" id="KW-1133">Transmembrane helix</keyword>
<evidence type="ECO:0008006" key="9">
    <source>
        <dbReference type="Google" id="ProtNLM"/>
    </source>
</evidence>
<evidence type="ECO:0000256" key="1">
    <source>
        <dbReference type="ARBA" id="ARBA00004651"/>
    </source>
</evidence>
<feature type="transmembrane region" description="Helical" evidence="6">
    <location>
        <begin position="438"/>
        <end position="459"/>
    </location>
</feature>
<organism evidence="7 8">
    <name type="scientific">Winogradskyella poriferorum</name>
    <dbReference type="NCBI Taxonomy" id="307627"/>
    <lineage>
        <taxon>Bacteria</taxon>
        <taxon>Pseudomonadati</taxon>
        <taxon>Bacteroidota</taxon>
        <taxon>Flavobacteriia</taxon>
        <taxon>Flavobacteriales</taxon>
        <taxon>Flavobacteriaceae</taxon>
        <taxon>Winogradskyella</taxon>
    </lineage>
</organism>
<evidence type="ECO:0000256" key="3">
    <source>
        <dbReference type="ARBA" id="ARBA00022692"/>
    </source>
</evidence>
<keyword evidence="2" id="KW-1003">Cell membrane</keyword>
<feature type="transmembrane region" description="Helical" evidence="6">
    <location>
        <begin position="12"/>
        <end position="32"/>
    </location>
</feature>
<evidence type="ECO:0000256" key="5">
    <source>
        <dbReference type="ARBA" id="ARBA00023136"/>
    </source>
</evidence>
<evidence type="ECO:0000313" key="7">
    <source>
        <dbReference type="EMBL" id="MEF3079090.1"/>
    </source>
</evidence>
<feature type="transmembrane region" description="Helical" evidence="6">
    <location>
        <begin position="52"/>
        <end position="74"/>
    </location>
</feature>
<evidence type="ECO:0000256" key="6">
    <source>
        <dbReference type="SAM" id="Phobius"/>
    </source>
</evidence>
<dbReference type="PANTHER" id="PTHR30250:SF26">
    <property type="entry name" value="PSMA PROTEIN"/>
    <property type="match status" value="1"/>
</dbReference>
<proteinExistence type="predicted"/>
<accession>A0ABU7W6F4</accession>
<feature type="transmembrane region" description="Helical" evidence="6">
    <location>
        <begin position="95"/>
        <end position="114"/>
    </location>
</feature>
<evidence type="ECO:0000256" key="2">
    <source>
        <dbReference type="ARBA" id="ARBA00022475"/>
    </source>
</evidence>
<evidence type="ECO:0000313" key="8">
    <source>
        <dbReference type="Proteomes" id="UP001356704"/>
    </source>
</evidence>
<feature type="transmembrane region" description="Helical" evidence="6">
    <location>
        <begin position="160"/>
        <end position="179"/>
    </location>
</feature>
<dbReference type="RefSeq" id="WP_331809858.1">
    <property type="nucleotide sequence ID" value="NZ_JAZHOU010000002.1"/>
</dbReference>
<reference evidence="7 8" key="1">
    <citation type="submission" date="2024-02" db="EMBL/GenBank/DDBJ databases">
        <title>Winogradskyella poriferorum JCM 12885.</title>
        <authorList>
            <person name="Zhang D.-F."/>
            <person name="Fu Z.-Y."/>
        </authorList>
    </citation>
    <scope>NUCLEOTIDE SEQUENCE [LARGE SCALE GENOMIC DNA]</scope>
    <source>
        <strain evidence="7 8">JCM 12885</strain>
    </source>
</reference>
<feature type="transmembrane region" description="Helical" evidence="6">
    <location>
        <begin position="471"/>
        <end position="494"/>
    </location>
</feature>
<name>A0ABU7W6F4_9FLAO</name>
<comment type="caution">
    <text evidence="7">The sequence shown here is derived from an EMBL/GenBank/DDBJ whole genome shotgun (WGS) entry which is preliminary data.</text>
</comment>
<dbReference type="InterPro" id="IPR050833">
    <property type="entry name" value="Poly_Biosynth_Transport"/>
</dbReference>
<dbReference type="PANTHER" id="PTHR30250">
    <property type="entry name" value="PST FAMILY PREDICTED COLANIC ACID TRANSPORTER"/>
    <property type="match status" value="1"/>
</dbReference>
<keyword evidence="3 6" id="KW-0812">Transmembrane</keyword>
<feature type="transmembrane region" description="Helical" evidence="6">
    <location>
        <begin position="369"/>
        <end position="389"/>
    </location>
</feature>
<protein>
    <recommendedName>
        <fullName evidence="9">Sugar transporter</fullName>
    </recommendedName>
</protein>
<feature type="transmembrane region" description="Helical" evidence="6">
    <location>
        <begin position="126"/>
        <end position="148"/>
    </location>
</feature>